<protein>
    <submittedName>
        <fullName evidence="2">Uncharacterized protein</fullName>
    </submittedName>
</protein>
<organism evidence="2 3">
    <name type="scientific">Actinopolyspora xinjiangensis</name>
    <dbReference type="NCBI Taxonomy" id="405564"/>
    <lineage>
        <taxon>Bacteria</taxon>
        <taxon>Bacillati</taxon>
        <taxon>Actinomycetota</taxon>
        <taxon>Actinomycetes</taxon>
        <taxon>Actinopolysporales</taxon>
        <taxon>Actinopolysporaceae</taxon>
        <taxon>Actinopolyspora</taxon>
    </lineage>
</organism>
<keyword evidence="3" id="KW-1185">Reference proteome</keyword>
<name>A0A1H0RF13_9ACTN</name>
<evidence type="ECO:0000313" key="2">
    <source>
        <dbReference type="EMBL" id="SDP28212.1"/>
    </source>
</evidence>
<feature type="region of interest" description="Disordered" evidence="1">
    <location>
        <begin position="1"/>
        <end position="25"/>
    </location>
</feature>
<sequence>MSVTNVPTLEPAPNSPSRQGATEEHLSFVRTAPRRLVDRDAVAEILITDWKRPRLPLRCPVAPGAPFPHPDRRLLARSDFHALCAVTVLSRIGARIGCVVFCASLFSFSVRAPAGAERSPP</sequence>
<reference evidence="3" key="1">
    <citation type="submission" date="2016-10" db="EMBL/GenBank/DDBJ databases">
        <authorList>
            <person name="Varghese N."/>
            <person name="Submissions S."/>
        </authorList>
    </citation>
    <scope>NUCLEOTIDE SEQUENCE [LARGE SCALE GENOMIC DNA]</scope>
    <source>
        <strain evidence="3">DSM 46732</strain>
    </source>
</reference>
<dbReference type="AlphaFoldDB" id="A0A1H0RF13"/>
<accession>A0A1H0RF13</accession>
<dbReference type="EMBL" id="FNJR01000003">
    <property type="protein sequence ID" value="SDP28212.1"/>
    <property type="molecule type" value="Genomic_DNA"/>
</dbReference>
<dbReference type="STRING" id="405564.SAMN04487905_10342"/>
<proteinExistence type="predicted"/>
<gene>
    <name evidence="2" type="ORF">SAMN04487905_10342</name>
</gene>
<dbReference type="Proteomes" id="UP000199497">
    <property type="component" value="Unassembled WGS sequence"/>
</dbReference>
<evidence type="ECO:0000256" key="1">
    <source>
        <dbReference type="SAM" id="MobiDB-lite"/>
    </source>
</evidence>
<evidence type="ECO:0000313" key="3">
    <source>
        <dbReference type="Proteomes" id="UP000199497"/>
    </source>
</evidence>